<organism evidence="2 3">
    <name type="scientific">Trichuris muris</name>
    <name type="common">Mouse whipworm</name>
    <dbReference type="NCBI Taxonomy" id="70415"/>
    <lineage>
        <taxon>Eukaryota</taxon>
        <taxon>Metazoa</taxon>
        <taxon>Ecdysozoa</taxon>
        <taxon>Nematoda</taxon>
        <taxon>Enoplea</taxon>
        <taxon>Dorylaimia</taxon>
        <taxon>Trichinellida</taxon>
        <taxon>Trichuridae</taxon>
        <taxon>Trichuris</taxon>
    </lineage>
</organism>
<feature type="domain" description="Integrase catalytic" evidence="1">
    <location>
        <begin position="270"/>
        <end position="466"/>
    </location>
</feature>
<dbReference type="InterPro" id="IPR041588">
    <property type="entry name" value="Integrase_H2C2"/>
</dbReference>
<name>A0A5S6Q3Y5_TRIMR</name>
<dbReference type="Pfam" id="PF17921">
    <property type="entry name" value="Integrase_H2C2"/>
    <property type="match status" value="1"/>
</dbReference>
<evidence type="ECO:0000313" key="2">
    <source>
        <dbReference type="Proteomes" id="UP000046395"/>
    </source>
</evidence>
<evidence type="ECO:0000259" key="1">
    <source>
        <dbReference type="PROSITE" id="PS50994"/>
    </source>
</evidence>
<dbReference type="AlphaFoldDB" id="A0A5S6Q3Y5"/>
<protein>
    <submittedName>
        <fullName evidence="3">Integrase catalytic domain-containing protein</fullName>
    </submittedName>
</protein>
<dbReference type="PROSITE" id="PS50994">
    <property type="entry name" value="INTEGRASE"/>
    <property type="match status" value="1"/>
</dbReference>
<reference evidence="3" key="1">
    <citation type="submission" date="2019-12" db="UniProtKB">
        <authorList>
            <consortium name="WormBaseParasite"/>
        </authorList>
    </citation>
    <scope>IDENTIFICATION</scope>
</reference>
<dbReference type="InterPro" id="IPR036397">
    <property type="entry name" value="RNaseH_sf"/>
</dbReference>
<dbReference type="WBParaSite" id="TMUE_0000001657.1">
    <property type="protein sequence ID" value="TMUE_0000001657.1"/>
    <property type="gene ID" value="WBGene00297542"/>
</dbReference>
<evidence type="ECO:0000313" key="3">
    <source>
        <dbReference type="WBParaSite" id="TMUE_0000001657.1"/>
    </source>
</evidence>
<sequence length="581" mass="66062">MRSFVAHRIAEILELSEASDWRYVPGKLNPADDASRGLPANKLHANHRWFCGPAFLGELETAWPENITVGHPEHAELETFRPSRQIGAISTWEENVVLRLIDVTSSYKRILHIIAYVCRFVYHRRGTSRSLEADEIRMAERLCIRIVQNVYLGADIADMREGRKINESSKLIKLNAFLDGENLVRIGGRICRADVDYSIKHPVVLPGESSLAHRIVWQRHLDLMHAGIERVLADLRTEYWIIGGRRSVRRIIGRCLYCRRLSALPKQVMMADLPSERLDFCLRAFTNVGIDFFGPFAVTVKRSTEKRYGCIFTCLVSRAVHLELTPSLSLNSVVLALKRFISRRGRPKVIFSDNGKSFVRAAKCLEEELTNLDLEKLSASASDLRIHWKFSPPNGPHFGGVWERLIGMAKKALTATLQGNTCTDEVLSTVFAEVEALLNGRPLCYIGDDPSNPEPLTPFLLLTGRANVNVPLDITCVKDCTLSKHWCHAQLIVNRFWRRWLKEYLPTLQRRSKWTKDQANLEVGDVVVVVEPQLPRGQWPLGRVTEVVKGSDGRVRIATVRTKHRSYVRPVTRLALIEHLH</sequence>
<dbReference type="GO" id="GO:0015074">
    <property type="term" value="P:DNA integration"/>
    <property type="evidence" value="ECO:0007669"/>
    <property type="project" value="InterPro"/>
</dbReference>
<dbReference type="SUPFAM" id="SSF53098">
    <property type="entry name" value="Ribonuclease H-like"/>
    <property type="match status" value="1"/>
</dbReference>
<dbReference type="Gene3D" id="3.30.420.10">
    <property type="entry name" value="Ribonuclease H-like superfamily/Ribonuclease H"/>
    <property type="match status" value="1"/>
</dbReference>
<dbReference type="InterPro" id="IPR040676">
    <property type="entry name" value="DUF5641"/>
</dbReference>
<keyword evidence="2" id="KW-1185">Reference proteome</keyword>
<accession>A0A5S6Q3Y5</accession>
<dbReference type="Gene3D" id="1.10.340.70">
    <property type="match status" value="1"/>
</dbReference>
<dbReference type="Pfam" id="PF18701">
    <property type="entry name" value="DUF5641"/>
    <property type="match status" value="1"/>
</dbReference>
<dbReference type="InterPro" id="IPR012337">
    <property type="entry name" value="RNaseH-like_sf"/>
</dbReference>
<dbReference type="GO" id="GO:0003676">
    <property type="term" value="F:nucleic acid binding"/>
    <property type="evidence" value="ECO:0007669"/>
    <property type="project" value="InterPro"/>
</dbReference>
<dbReference type="InterPro" id="IPR001584">
    <property type="entry name" value="Integrase_cat-core"/>
</dbReference>
<proteinExistence type="predicted"/>
<dbReference type="STRING" id="70415.A0A5S6Q3Y5"/>
<dbReference type="PANTHER" id="PTHR47331">
    <property type="entry name" value="PHD-TYPE DOMAIN-CONTAINING PROTEIN"/>
    <property type="match status" value="1"/>
</dbReference>
<dbReference type="Proteomes" id="UP000046395">
    <property type="component" value="Unassembled WGS sequence"/>
</dbReference>